<gene>
    <name evidence="1" type="ORF">KGD82_11220</name>
</gene>
<organism evidence="1 2">
    <name type="scientific">Nocardiopsis eucommiae</name>
    <dbReference type="NCBI Taxonomy" id="2831970"/>
    <lineage>
        <taxon>Bacteria</taxon>
        <taxon>Bacillati</taxon>
        <taxon>Actinomycetota</taxon>
        <taxon>Actinomycetes</taxon>
        <taxon>Streptosporangiales</taxon>
        <taxon>Nocardiopsidaceae</taxon>
        <taxon>Nocardiopsis</taxon>
    </lineage>
</organism>
<dbReference type="EMBL" id="CP074402">
    <property type="protein sequence ID" value="QVJ02789.1"/>
    <property type="molecule type" value="Genomic_DNA"/>
</dbReference>
<dbReference type="KEGG" id="nec:KGD82_11220"/>
<proteinExistence type="predicted"/>
<reference evidence="1" key="1">
    <citation type="submission" date="2021-05" db="EMBL/GenBank/DDBJ databases">
        <authorList>
            <person name="Kaiqin L."/>
            <person name="Jian G."/>
        </authorList>
    </citation>
    <scope>NUCLEOTIDE SEQUENCE</scope>
    <source>
        <strain evidence="1">HDS5</strain>
    </source>
</reference>
<name>A0A975LBI4_9ACTN</name>
<evidence type="ECO:0000313" key="1">
    <source>
        <dbReference type="EMBL" id="QVJ02789.1"/>
    </source>
</evidence>
<sequence>MPSPLIAVIGPVETPLMHAWVEHYRTLGVREFHLALHLPEHAPRGTEQRLRATLAHLGITPALVEHGPWNESTNTTLRDHLRANAGTGWQLIADSDEFHTFPTGLEEVTRAAETAGHTVVRGLMLDRVTVNGHLTEWCSPAQEAAEEGTRERLDAAYPLGGWITHRLLLADPRKIVLARSEVPISSGNHRAPGHHPARGPVAVVHHFKWRSGIETDLRHRIARFASGTWTETTPAVRHEAARFLNHLARNDGRVDTTDPTLAFRPVTLHQHPLTWQDEAHQILTRWRPTHAETSPER</sequence>
<keyword evidence="2" id="KW-1185">Reference proteome</keyword>
<protein>
    <submittedName>
        <fullName evidence="1">Glycosyltransferase family 2 protein</fullName>
    </submittedName>
</protein>
<dbReference type="AlphaFoldDB" id="A0A975LBI4"/>
<accession>A0A975LBI4</accession>
<dbReference type="Proteomes" id="UP000682416">
    <property type="component" value="Chromosome"/>
</dbReference>
<evidence type="ECO:0000313" key="2">
    <source>
        <dbReference type="Proteomes" id="UP000682416"/>
    </source>
</evidence>